<evidence type="ECO:0000259" key="15">
    <source>
        <dbReference type="PROSITE" id="PS50081"/>
    </source>
</evidence>
<keyword evidence="5" id="KW-0808">Transferase</keyword>
<dbReference type="GO" id="GO:0005829">
    <property type="term" value="C:cytosol"/>
    <property type="evidence" value="ECO:0007669"/>
    <property type="project" value="TreeGrafter"/>
</dbReference>
<dbReference type="PANTHER" id="PTHR22968:SF26">
    <property type="entry name" value="SERINE_THREONINE-PROTEIN KINASE D3"/>
    <property type="match status" value="1"/>
</dbReference>
<keyword evidence="9" id="KW-0863">Zinc-finger</keyword>
<organism evidence="16 17">
    <name type="scientific">Leptotrombidium deliense</name>
    <dbReference type="NCBI Taxonomy" id="299467"/>
    <lineage>
        <taxon>Eukaryota</taxon>
        <taxon>Metazoa</taxon>
        <taxon>Ecdysozoa</taxon>
        <taxon>Arthropoda</taxon>
        <taxon>Chelicerata</taxon>
        <taxon>Arachnida</taxon>
        <taxon>Acari</taxon>
        <taxon>Acariformes</taxon>
        <taxon>Trombidiformes</taxon>
        <taxon>Prostigmata</taxon>
        <taxon>Anystina</taxon>
        <taxon>Parasitengona</taxon>
        <taxon>Trombiculoidea</taxon>
        <taxon>Trombiculidae</taxon>
        <taxon>Leptotrombidium</taxon>
    </lineage>
</organism>
<evidence type="ECO:0000256" key="5">
    <source>
        <dbReference type="ARBA" id="ARBA00022679"/>
    </source>
</evidence>
<dbReference type="PROSITE" id="PS00479">
    <property type="entry name" value="ZF_DAG_PE_1"/>
    <property type="match status" value="1"/>
</dbReference>
<dbReference type="InterPro" id="IPR020454">
    <property type="entry name" value="DAG/PE-bd"/>
</dbReference>
<dbReference type="PROSITE" id="PS50081">
    <property type="entry name" value="ZF_DAG_PE_2"/>
    <property type="match status" value="2"/>
</dbReference>
<evidence type="ECO:0000256" key="6">
    <source>
        <dbReference type="ARBA" id="ARBA00022723"/>
    </source>
</evidence>
<comment type="catalytic activity">
    <reaction evidence="13">
        <text>L-threonyl-[protein] + ATP = O-phospho-L-threonyl-[protein] + ADP + H(+)</text>
        <dbReference type="Rhea" id="RHEA:46608"/>
        <dbReference type="Rhea" id="RHEA-COMP:11060"/>
        <dbReference type="Rhea" id="RHEA-COMP:11605"/>
        <dbReference type="ChEBI" id="CHEBI:15378"/>
        <dbReference type="ChEBI" id="CHEBI:30013"/>
        <dbReference type="ChEBI" id="CHEBI:30616"/>
        <dbReference type="ChEBI" id="CHEBI:61977"/>
        <dbReference type="ChEBI" id="CHEBI:456216"/>
        <dbReference type="EC" id="2.7.11.13"/>
    </reaction>
</comment>
<keyword evidence="10 16" id="KW-0418">Kinase</keyword>
<protein>
    <recommendedName>
        <fullName evidence="2">protein kinase C</fullName>
        <ecNumber evidence="2">2.7.11.13</ecNumber>
    </recommendedName>
</protein>
<reference evidence="16 17" key="1">
    <citation type="journal article" date="2018" name="Gigascience">
        <title>Genomes of trombidid mites reveal novel predicted allergens and laterally-transferred genes associated with secondary metabolism.</title>
        <authorList>
            <person name="Dong X."/>
            <person name="Chaisiri K."/>
            <person name="Xia D."/>
            <person name="Armstrong S.D."/>
            <person name="Fang Y."/>
            <person name="Donnelly M.J."/>
            <person name="Kadowaki T."/>
            <person name="McGarry J.W."/>
            <person name="Darby A.C."/>
            <person name="Makepeace B.L."/>
        </authorList>
    </citation>
    <scope>NUCLEOTIDE SEQUENCE [LARGE SCALE GENOMIC DNA]</scope>
    <source>
        <strain evidence="16">UoL-UT</strain>
    </source>
</reference>
<comment type="catalytic activity">
    <reaction evidence="14">
        <text>L-seryl-[protein] + ATP = O-phospho-L-seryl-[protein] + ADP + H(+)</text>
        <dbReference type="Rhea" id="RHEA:17989"/>
        <dbReference type="Rhea" id="RHEA-COMP:9863"/>
        <dbReference type="Rhea" id="RHEA-COMP:11604"/>
        <dbReference type="ChEBI" id="CHEBI:15378"/>
        <dbReference type="ChEBI" id="CHEBI:29999"/>
        <dbReference type="ChEBI" id="CHEBI:30616"/>
        <dbReference type="ChEBI" id="CHEBI:83421"/>
        <dbReference type="ChEBI" id="CHEBI:456216"/>
        <dbReference type="EC" id="2.7.11.13"/>
    </reaction>
</comment>
<sequence>MSKYSNEANVAIMETVDLESSEAVRVAKKEFDEDADLKRKRGKRRIHPVNGHKFKATILRQPSFCSHCHGFIWGFGKQGYKCQECTCVVHKRCHESVVTMCAGIKDESLSGGRPDIDVPHRFAVRHYKRPTFCDHCGSMIYGIYRQGCRCEACKMNVHKRCQQNVANNCGINQKQLAKTIEVED</sequence>
<dbReference type="GO" id="GO:0035556">
    <property type="term" value="P:intracellular signal transduction"/>
    <property type="evidence" value="ECO:0007669"/>
    <property type="project" value="TreeGrafter"/>
</dbReference>
<dbReference type="FunFam" id="3.30.60.20:FF:000003">
    <property type="entry name" value="Protein kinase C delta"/>
    <property type="match status" value="1"/>
</dbReference>
<dbReference type="PANTHER" id="PTHR22968">
    <property type="entry name" value="PROTEIN KINASE C, MU"/>
    <property type="match status" value="1"/>
</dbReference>
<evidence type="ECO:0000256" key="1">
    <source>
        <dbReference type="ARBA" id="ARBA00005490"/>
    </source>
</evidence>
<dbReference type="EMBL" id="NCKV01004859">
    <property type="protein sequence ID" value="RWS24453.1"/>
    <property type="molecule type" value="Genomic_DNA"/>
</dbReference>
<dbReference type="GO" id="GO:0007200">
    <property type="term" value="P:phospholipase C-activating G protein-coupled receptor signaling pathway"/>
    <property type="evidence" value="ECO:0007669"/>
    <property type="project" value="TreeGrafter"/>
</dbReference>
<evidence type="ECO:0000256" key="9">
    <source>
        <dbReference type="ARBA" id="ARBA00022771"/>
    </source>
</evidence>
<dbReference type="VEuPathDB" id="VectorBase:LDEU007587"/>
<dbReference type="Pfam" id="PF00130">
    <property type="entry name" value="C1_1"/>
    <property type="match status" value="2"/>
</dbReference>
<keyword evidence="11" id="KW-0862">Zinc</keyword>
<evidence type="ECO:0000256" key="7">
    <source>
        <dbReference type="ARBA" id="ARBA00022737"/>
    </source>
</evidence>
<evidence type="ECO:0000256" key="12">
    <source>
        <dbReference type="ARBA" id="ARBA00022840"/>
    </source>
</evidence>
<dbReference type="GO" id="GO:0005524">
    <property type="term" value="F:ATP binding"/>
    <property type="evidence" value="ECO:0007669"/>
    <property type="project" value="UniProtKB-KW"/>
</dbReference>
<dbReference type="CDD" id="cd20838">
    <property type="entry name" value="C1_nPKC_epsilon-like_rpt2"/>
    <property type="match status" value="1"/>
</dbReference>
<evidence type="ECO:0000313" key="17">
    <source>
        <dbReference type="Proteomes" id="UP000288716"/>
    </source>
</evidence>
<evidence type="ECO:0000256" key="8">
    <source>
        <dbReference type="ARBA" id="ARBA00022741"/>
    </source>
</evidence>
<dbReference type="GO" id="GO:0016020">
    <property type="term" value="C:membrane"/>
    <property type="evidence" value="ECO:0007669"/>
    <property type="project" value="UniProtKB-SubCell"/>
</dbReference>
<keyword evidence="8" id="KW-0547">Nucleotide-binding</keyword>
<keyword evidence="12" id="KW-0067">ATP-binding</keyword>
<dbReference type="InterPro" id="IPR046349">
    <property type="entry name" value="C1-like_sf"/>
</dbReference>
<evidence type="ECO:0000313" key="16">
    <source>
        <dbReference type="EMBL" id="RWS24453.1"/>
    </source>
</evidence>
<keyword evidence="6" id="KW-0479">Metal-binding</keyword>
<dbReference type="STRING" id="299467.A0A443SA96"/>
<evidence type="ECO:0000256" key="11">
    <source>
        <dbReference type="ARBA" id="ARBA00022833"/>
    </source>
</evidence>
<comment type="similarity">
    <text evidence="1">Belongs to the protein kinase superfamily. AGC Ser/Thr protein kinase family. PKC subfamily.</text>
</comment>
<keyword evidence="17" id="KW-1185">Reference proteome</keyword>
<dbReference type="GO" id="GO:0008270">
    <property type="term" value="F:zinc ion binding"/>
    <property type="evidence" value="ECO:0007669"/>
    <property type="project" value="UniProtKB-KW"/>
</dbReference>
<dbReference type="SUPFAM" id="SSF57889">
    <property type="entry name" value="Cysteine-rich domain"/>
    <property type="match status" value="2"/>
</dbReference>
<name>A0A443SA96_9ACAR</name>
<evidence type="ECO:0000256" key="3">
    <source>
        <dbReference type="ARBA" id="ARBA00022527"/>
    </source>
</evidence>
<dbReference type="EC" id="2.7.11.13" evidence="2"/>
<dbReference type="AlphaFoldDB" id="A0A443SA96"/>
<feature type="domain" description="Phorbol-ester/DAG-type" evidence="15">
    <location>
        <begin position="119"/>
        <end position="169"/>
    </location>
</feature>
<dbReference type="PRINTS" id="PR00008">
    <property type="entry name" value="DAGPEDOMAIN"/>
</dbReference>
<feature type="domain" description="Phorbol-ester/DAG-type" evidence="15">
    <location>
        <begin position="51"/>
        <end position="101"/>
    </location>
</feature>
<evidence type="ECO:0000256" key="14">
    <source>
        <dbReference type="ARBA" id="ARBA00047470"/>
    </source>
</evidence>
<dbReference type="SMART" id="SM00109">
    <property type="entry name" value="C1"/>
    <property type="match status" value="2"/>
</dbReference>
<evidence type="ECO:0000256" key="4">
    <source>
        <dbReference type="ARBA" id="ARBA00022553"/>
    </source>
</evidence>
<evidence type="ECO:0000256" key="10">
    <source>
        <dbReference type="ARBA" id="ARBA00022777"/>
    </source>
</evidence>
<keyword evidence="4" id="KW-0597">Phosphoprotein</keyword>
<dbReference type="OrthoDB" id="63267at2759"/>
<dbReference type="Proteomes" id="UP000288716">
    <property type="component" value="Unassembled WGS sequence"/>
</dbReference>
<keyword evidence="7" id="KW-0677">Repeat</keyword>
<comment type="caution">
    <text evidence="16">The sequence shown here is derived from an EMBL/GenBank/DDBJ whole genome shotgun (WGS) entry which is preliminary data.</text>
</comment>
<evidence type="ECO:0000256" key="2">
    <source>
        <dbReference type="ARBA" id="ARBA00012429"/>
    </source>
</evidence>
<dbReference type="Gene3D" id="3.30.60.20">
    <property type="match status" value="2"/>
</dbReference>
<proteinExistence type="inferred from homology"/>
<evidence type="ECO:0000256" key="13">
    <source>
        <dbReference type="ARBA" id="ARBA00047272"/>
    </source>
</evidence>
<keyword evidence="3" id="KW-0723">Serine/threonine-protein kinase</keyword>
<gene>
    <name evidence="16" type="ORF">B4U80_01826</name>
</gene>
<dbReference type="InterPro" id="IPR002219">
    <property type="entry name" value="PKC_DAG/PE"/>
</dbReference>
<dbReference type="GO" id="GO:0004697">
    <property type="term" value="F:diacylglycerol-dependent serine/threonine kinase activity"/>
    <property type="evidence" value="ECO:0007669"/>
    <property type="project" value="UniProtKB-EC"/>
</dbReference>
<accession>A0A443SA96</accession>